<evidence type="ECO:0000256" key="1">
    <source>
        <dbReference type="SAM" id="MobiDB-lite"/>
    </source>
</evidence>
<evidence type="ECO:0000313" key="3">
    <source>
        <dbReference type="Proteomes" id="UP000197692"/>
    </source>
</evidence>
<feature type="compositionally biased region" description="Basic residues" evidence="1">
    <location>
        <begin position="7"/>
        <end position="21"/>
    </location>
</feature>
<feature type="region of interest" description="Disordered" evidence="1">
    <location>
        <begin position="1"/>
        <end position="26"/>
    </location>
</feature>
<evidence type="ECO:0000313" key="2">
    <source>
        <dbReference type="EMBL" id="OWM35592.1"/>
    </source>
</evidence>
<evidence type="ECO:0008006" key="4">
    <source>
        <dbReference type="Google" id="ProtNLM"/>
    </source>
</evidence>
<reference evidence="3" key="1">
    <citation type="submission" date="2016-02" db="EMBL/GenBank/DDBJ databases">
        <title>Genomic analyses of a collection of pathogenic Corynebacterium diphtheriae.</title>
        <authorList>
            <person name="Sangal V."/>
            <person name="Titov L."/>
        </authorList>
    </citation>
    <scope>NUCLEOTIDE SEQUENCE [LARGE SCALE GENOMIC DNA]</scope>
    <source>
        <strain evidence="3">1438</strain>
    </source>
</reference>
<dbReference type="Pfam" id="PF11228">
    <property type="entry name" value="DUF3027"/>
    <property type="match status" value="1"/>
</dbReference>
<comment type="caution">
    <text evidence="2">The sequence shown here is derived from an EMBL/GenBank/DDBJ whole genome shotgun (WGS) entry which is preliminary data.</text>
</comment>
<protein>
    <recommendedName>
        <fullName evidence="4">DUF3027 domain-containing protein</fullName>
    </recommendedName>
</protein>
<dbReference type="GeneID" id="29423302"/>
<dbReference type="Proteomes" id="UP000197692">
    <property type="component" value="Unassembled WGS sequence"/>
</dbReference>
<dbReference type="AlphaFoldDB" id="A0A854NKN0"/>
<gene>
    <name evidence="2" type="ORF">AY602_00815</name>
</gene>
<organism evidence="2 3">
    <name type="scientific">Corynebacterium diphtheriae bv. mitis</name>
    <dbReference type="NCBI Taxonomy" id="1806053"/>
    <lineage>
        <taxon>Bacteria</taxon>
        <taxon>Bacillati</taxon>
        <taxon>Actinomycetota</taxon>
        <taxon>Actinomycetes</taxon>
        <taxon>Mycobacteriales</taxon>
        <taxon>Corynebacteriaceae</taxon>
        <taxon>Corynebacterium</taxon>
    </lineage>
</organism>
<dbReference type="InterPro" id="IPR021391">
    <property type="entry name" value="DUF3027"/>
</dbReference>
<name>A0A854NKN0_CORDP</name>
<accession>A0A854NKN0</accession>
<proteinExistence type="predicted"/>
<dbReference type="EMBL" id="LSZF01000012">
    <property type="protein sequence ID" value="OWM35592.1"/>
    <property type="molecule type" value="Genomic_DNA"/>
</dbReference>
<sequence>MGDVSPRKKRMRSHTKRRKKGMPSTPLIGKNAVAVARRGLEELGEGAVGEHIGVQQVSLESATHRFAAEVPGYDGWEWNAVVACVPGSKYVTLSEVALVLGGSALQPPRWVPYHERVRPGDLGPNDVMPPRDDDPRLTADERTAAMDFGTTKKLSKAGLNGTKVRWQNGAFGPQSEYAEKAKLPCYTCAFYVPMTDPVGKNFGVCTNEYSADGHIVHSRYGCGAHTDTPPVEPLGVVELQPFDDEHPVSVDTIS</sequence>
<dbReference type="RefSeq" id="WP_010934549.1">
    <property type="nucleotide sequence ID" value="NZ_CP040557.1"/>
</dbReference>